<dbReference type="InterPro" id="IPR000198">
    <property type="entry name" value="RhoGAP_dom"/>
</dbReference>
<dbReference type="PROSITE" id="PS50081">
    <property type="entry name" value="ZF_DAG_PE_2"/>
    <property type="match status" value="1"/>
</dbReference>
<evidence type="ECO:0000313" key="16">
    <source>
        <dbReference type="Proteomes" id="UP001162162"/>
    </source>
</evidence>
<reference evidence="15" key="1">
    <citation type="journal article" date="2023" name="Insect Mol. Biol.">
        <title>Genome sequencing provides insights into the evolution of gene families encoding plant cell wall-degrading enzymes in longhorned beetles.</title>
        <authorList>
            <person name="Shin N.R."/>
            <person name="Okamura Y."/>
            <person name="Kirsch R."/>
            <person name="Pauchet Y."/>
        </authorList>
    </citation>
    <scope>NUCLEOTIDE SEQUENCE</scope>
    <source>
        <strain evidence="15">AMC_N1</strain>
    </source>
</reference>
<dbReference type="SUPFAM" id="SSF50630">
    <property type="entry name" value="Acid proteases"/>
    <property type="match status" value="1"/>
</dbReference>
<feature type="region of interest" description="Disordered" evidence="10">
    <location>
        <begin position="206"/>
        <end position="231"/>
    </location>
</feature>
<dbReference type="SUPFAM" id="SSF48350">
    <property type="entry name" value="GTPase activation domain, GAP"/>
    <property type="match status" value="1"/>
</dbReference>
<keyword evidence="1" id="KW-0343">GTPase activation</keyword>
<dbReference type="SMART" id="SM00109">
    <property type="entry name" value="C1"/>
    <property type="match status" value="1"/>
</dbReference>
<dbReference type="SUPFAM" id="SSF57889">
    <property type="entry name" value="Cysteine-rich domain"/>
    <property type="match status" value="1"/>
</dbReference>
<dbReference type="SMART" id="SM00356">
    <property type="entry name" value="ZnF_C3H1"/>
    <property type="match status" value="1"/>
</dbReference>
<dbReference type="CDD" id="cd02901">
    <property type="entry name" value="Macro_Poa1p-like"/>
    <property type="match status" value="1"/>
</dbReference>
<dbReference type="InterPro" id="IPR003034">
    <property type="entry name" value="SAP_dom"/>
</dbReference>
<dbReference type="Proteomes" id="UP001162162">
    <property type="component" value="Unassembled WGS sequence"/>
</dbReference>
<dbReference type="InterPro" id="IPR043472">
    <property type="entry name" value="Macro_dom-like"/>
</dbReference>
<feature type="region of interest" description="Disordered" evidence="10">
    <location>
        <begin position="1019"/>
        <end position="1039"/>
    </location>
</feature>
<dbReference type="PROSITE" id="PS50800">
    <property type="entry name" value="SAP"/>
    <property type="match status" value="1"/>
</dbReference>
<keyword evidence="6 8" id="KW-0862">Zinc</keyword>
<dbReference type="Pfam" id="PF00620">
    <property type="entry name" value="RhoGAP"/>
    <property type="match status" value="1"/>
</dbReference>
<dbReference type="CDD" id="cd00303">
    <property type="entry name" value="retropepsin_like"/>
    <property type="match status" value="1"/>
</dbReference>
<keyword evidence="4 8" id="KW-0863">Zinc-finger</keyword>
<dbReference type="Gene3D" id="2.40.70.10">
    <property type="entry name" value="Acid Proteases"/>
    <property type="match status" value="1"/>
</dbReference>
<dbReference type="GO" id="GO:0006508">
    <property type="term" value="P:proteolysis"/>
    <property type="evidence" value="ECO:0007669"/>
    <property type="project" value="InterPro"/>
</dbReference>
<dbReference type="EMBL" id="JAPWTK010000072">
    <property type="protein sequence ID" value="KAJ8952191.1"/>
    <property type="molecule type" value="Genomic_DNA"/>
</dbReference>
<dbReference type="Gene3D" id="1.10.555.10">
    <property type="entry name" value="Rho GTPase activation protein"/>
    <property type="match status" value="1"/>
</dbReference>
<dbReference type="GO" id="GO:0032154">
    <property type="term" value="C:cleavage furrow"/>
    <property type="evidence" value="ECO:0007669"/>
    <property type="project" value="TreeGrafter"/>
</dbReference>
<evidence type="ECO:0000259" key="14">
    <source>
        <dbReference type="PROSITE" id="PS50800"/>
    </source>
</evidence>
<feature type="domain" description="C3H1-type" evidence="12">
    <location>
        <begin position="1551"/>
        <end position="1578"/>
    </location>
</feature>
<dbReference type="Pfam" id="PF02037">
    <property type="entry name" value="SAP"/>
    <property type="match status" value="1"/>
</dbReference>
<dbReference type="Gene3D" id="1.10.720.30">
    <property type="entry name" value="SAP domain"/>
    <property type="match status" value="1"/>
</dbReference>
<feature type="zinc finger region" description="C3H1-type" evidence="8">
    <location>
        <begin position="1551"/>
        <end position="1578"/>
    </location>
</feature>
<proteinExistence type="predicted"/>
<dbReference type="SMART" id="SM00324">
    <property type="entry name" value="RhoGAP"/>
    <property type="match status" value="1"/>
</dbReference>
<dbReference type="GO" id="GO:0005634">
    <property type="term" value="C:nucleus"/>
    <property type="evidence" value="ECO:0007669"/>
    <property type="project" value="TreeGrafter"/>
</dbReference>
<evidence type="ECO:0000259" key="13">
    <source>
        <dbReference type="PROSITE" id="PS50238"/>
    </source>
</evidence>
<dbReference type="Pfam" id="PF13975">
    <property type="entry name" value="gag-asp_proteas"/>
    <property type="match status" value="1"/>
</dbReference>
<feature type="region of interest" description="Disordered" evidence="10">
    <location>
        <begin position="769"/>
        <end position="793"/>
    </location>
</feature>
<keyword evidence="2" id="KW-0217">Developmental protein</keyword>
<dbReference type="InterPro" id="IPR001969">
    <property type="entry name" value="Aspartic_peptidase_AS"/>
</dbReference>
<dbReference type="Pfam" id="PF00130">
    <property type="entry name" value="C1_1"/>
    <property type="match status" value="1"/>
</dbReference>
<dbReference type="Gene3D" id="3.40.220.10">
    <property type="entry name" value="Leucine Aminopeptidase, subunit E, domain 1"/>
    <property type="match status" value="1"/>
</dbReference>
<evidence type="ECO:0000256" key="10">
    <source>
        <dbReference type="SAM" id="MobiDB-lite"/>
    </source>
</evidence>
<keyword evidence="16" id="KW-1185">Reference proteome</keyword>
<dbReference type="PROSITE" id="PS00141">
    <property type="entry name" value="ASP_PROTEASE"/>
    <property type="match status" value="1"/>
</dbReference>
<feature type="coiled-coil region" evidence="9">
    <location>
        <begin position="640"/>
        <end position="706"/>
    </location>
</feature>
<dbReference type="SUPFAM" id="SSF68906">
    <property type="entry name" value="SAP domain"/>
    <property type="match status" value="1"/>
</dbReference>
<dbReference type="FunFam" id="3.30.60.20:FF:000033">
    <property type="entry name" value="Rac GTPase-activating protein 1"/>
    <property type="match status" value="1"/>
</dbReference>
<dbReference type="GO" id="GO:0030154">
    <property type="term" value="P:cell differentiation"/>
    <property type="evidence" value="ECO:0007669"/>
    <property type="project" value="UniProtKB-KW"/>
</dbReference>
<name>A0AAV8YMQ6_9CUCU</name>
<dbReference type="CDD" id="cd20821">
    <property type="entry name" value="C1_MgcRacGAP"/>
    <property type="match status" value="1"/>
</dbReference>
<evidence type="ECO:0000256" key="4">
    <source>
        <dbReference type="ARBA" id="ARBA00022771"/>
    </source>
</evidence>
<dbReference type="SUPFAM" id="SSF52949">
    <property type="entry name" value="Macro domain-like"/>
    <property type="match status" value="1"/>
</dbReference>
<feature type="domain" description="Phorbol-ester/DAG-type" evidence="11">
    <location>
        <begin position="311"/>
        <end position="360"/>
    </location>
</feature>
<dbReference type="GO" id="GO:0007266">
    <property type="term" value="P:Rho protein signal transduction"/>
    <property type="evidence" value="ECO:0007669"/>
    <property type="project" value="TreeGrafter"/>
</dbReference>
<dbReference type="InterPro" id="IPR054465">
    <property type="entry name" value="Integrase_p58-like_C"/>
</dbReference>
<feature type="compositionally biased region" description="Polar residues" evidence="10">
    <location>
        <begin position="769"/>
        <end position="782"/>
    </location>
</feature>
<comment type="caution">
    <text evidence="15">The sequence shown here is derived from an EMBL/GenBank/DDBJ whole genome shotgun (WGS) entry which is preliminary data.</text>
</comment>
<sequence>MSVQHENTGSSNSSSDLSIVELFDDLMRLIKQKRQDKVEEAFSTFAENMKSTWIEWQNATSDCRRLQNLLEARTQELSEMERNLMVARKLLDQEKKRTRLAEQERDNLVNIGGFCFRKRKCRRCKTWTERVLKDQHSKLADETREQLEYFNKGRRSLAIPTPTVTSLPFQKSILQVNIKCSILSEFSYSRSEDDLDSSKCFQTGREWRKHRASSDAPPEPAVKKRRSSSNKVVEIGASDTVRATTTLMVPKEGPITATSVIESIPITNALSEPATPSTVRVGLRSKFYELRGRGREGSPPRASERNAKVRQHCFQPKTVVMPDTCVSCEKRVRFGRTVLKCKECRSLCHAECKDRLPLPCVPVANTPGQRNLLEFSSTQTFFGEGQKKWVMGFKRGFEGDRRLGCAEKGSSILGKAFSVTPSFKTCLQPLGAAHSQGGVISDYTPITPPMVPALVVHCVNEVEQRGLDEIGLYRIPGSEKDVKMLKEKFLRGKGSPSLKDVDIHVICGCVKHFLRSLTDPLVTFALWKDFVQAVEAKDKQDISPSLYQAVSELPQPNRDTLAFLMLHLQKVAESPACKMPIENLAKVFGPTIVGYSSENPNPDNFIVETRQQAMVFVKDLKVADLKRELEERECETTGKKADLQNRLKEALENEGSLEQKLIENGSNLEQKFEETSGNLRGMEQNLRGMEQRLVETSGNLRGMEQKLIENMDQKLMENYTSLEKKIMENSSYLQKQIGEYVDGKFGEIENKFLEVERKIATLSLGSEEQQQMVNTSLKSPGSDSDRLSKPELSSPVEISKIRMKPPLFDGKSSWVNYLRQFEAAAKANGWSLAEKATALTLALRGDATDILQTLSLEEQEDYHQLVRHLEMRYGQSHLEHVYHSQLKNRYQKSNESLQEFEADIARLVRLAYSSTPENVMERLAVQAFLDGLRDTETRQALTLARPSKLVDALARALEFEAAKQSCRGQAKVRRVEEGVEEGTCNEAEIRRVVEGMLEKRQIRCWNCGNVTLVGKLKEVDRRGQSSTSKKQAPKKTARVASLQHPSNSVFVDGLVDGKERLLLLDTGATRTIIRPDIVGTAARITPTSWRLRTATGDPATIRGETNVTIVIGNVSFEHRALVAEIEDELILGMDIMNTKGFKLDFKNNVLKINGEEIVLHRKTEETIRVVLAEDTAVPERSEMILDAHLDGNPCVGNIMMFEPRSHDGEFLHLFLLAYRSSVHETTGQTPASIVMGRELRLPCDLKFGCTPGDDVAGEDYVSTLRQRMDDIHERVRSNIQGASDRMKETYDINANDGRYQPGNQVWLYNPQRRRGLSPKLQSSWEGPYEVVTRINDVVYRIQKLPRGKPRVVHFNRLAPFAGSNDEQAEARVRHVSPPDSELSFEEFMLLHSNGQKARYGVTREEPRDLFQTPADFCLAHCVAADLRMSRGIALTFKKAFGQLEELRRQRPEVGRVLQITAAEQEKERSVFYLVTKQLSHHKPTYQTVWDTLVELRDVLLSQSISSLAIPKIASGLDGLDWRVIRSMLEVLFRFTGIEILVCCYNPRRSLNEKTVDCFFYQTSRCKNGSFCRYRHRPGDDTIRDEMSLRRGQCYERWASPPLPVLEHLLKLPSDYWSSFVNVQVPQPTGKLQQTPSTDSLLRPTTTIFTPGGR</sequence>
<dbReference type="GO" id="GO:0000281">
    <property type="term" value="P:mitotic cytokinesis"/>
    <property type="evidence" value="ECO:0007669"/>
    <property type="project" value="TreeGrafter"/>
</dbReference>
<dbReference type="GO" id="GO:0051256">
    <property type="term" value="P:mitotic spindle midzone assembly"/>
    <property type="evidence" value="ECO:0007669"/>
    <property type="project" value="TreeGrafter"/>
</dbReference>
<keyword evidence="3 8" id="KW-0479">Metal-binding</keyword>
<dbReference type="InterPro" id="IPR008936">
    <property type="entry name" value="Rho_GTPase_activation_prot"/>
</dbReference>
<dbReference type="Pfam" id="PF22938">
    <property type="entry name" value="Integrase_p58_C"/>
    <property type="match status" value="1"/>
</dbReference>
<evidence type="ECO:0000259" key="12">
    <source>
        <dbReference type="PROSITE" id="PS50103"/>
    </source>
</evidence>
<feature type="domain" description="Rho-GAP" evidence="13">
    <location>
        <begin position="444"/>
        <end position="629"/>
    </location>
</feature>
<dbReference type="GO" id="GO:0004190">
    <property type="term" value="F:aspartic-type endopeptidase activity"/>
    <property type="evidence" value="ECO:0007669"/>
    <property type="project" value="InterPro"/>
</dbReference>
<keyword evidence="7" id="KW-0744">Spermatogenesis</keyword>
<dbReference type="GO" id="GO:0008270">
    <property type="term" value="F:zinc ion binding"/>
    <property type="evidence" value="ECO:0007669"/>
    <property type="project" value="UniProtKB-KW"/>
</dbReference>
<dbReference type="PROSITE" id="PS50238">
    <property type="entry name" value="RHOGAP"/>
    <property type="match status" value="1"/>
</dbReference>
<dbReference type="PROSITE" id="PS00479">
    <property type="entry name" value="ZF_DAG_PE_1"/>
    <property type="match status" value="1"/>
</dbReference>
<dbReference type="GO" id="GO:0051233">
    <property type="term" value="C:spindle midzone"/>
    <property type="evidence" value="ECO:0007669"/>
    <property type="project" value="TreeGrafter"/>
</dbReference>
<evidence type="ECO:0000256" key="8">
    <source>
        <dbReference type="PROSITE-ProRule" id="PRU00723"/>
    </source>
</evidence>
<dbReference type="PANTHER" id="PTHR46199">
    <property type="entry name" value="RAC GTPASE-ACTIVATING PROTEIN 1"/>
    <property type="match status" value="1"/>
</dbReference>
<dbReference type="CDD" id="cd04382">
    <property type="entry name" value="RhoGAP_MgcRacGAP"/>
    <property type="match status" value="1"/>
</dbReference>
<feature type="coiled-coil region" evidence="9">
    <location>
        <begin position="63"/>
        <end position="97"/>
    </location>
</feature>
<dbReference type="PANTHER" id="PTHR46199:SF3">
    <property type="entry name" value="RAC GTPASE-ACTIVATING PROTEIN 1"/>
    <property type="match status" value="1"/>
</dbReference>
<organism evidence="15 16">
    <name type="scientific">Aromia moschata</name>
    <dbReference type="NCBI Taxonomy" id="1265417"/>
    <lineage>
        <taxon>Eukaryota</taxon>
        <taxon>Metazoa</taxon>
        <taxon>Ecdysozoa</taxon>
        <taxon>Arthropoda</taxon>
        <taxon>Hexapoda</taxon>
        <taxon>Insecta</taxon>
        <taxon>Pterygota</taxon>
        <taxon>Neoptera</taxon>
        <taxon>Endopterygota</taxon>
        <taxon>Coleoptera</taxon>
        <taxon>Polyphaga</taxon>
        <taxon>Cucujiformia</taxon>
        <taxon>Chrysomeloidea</taxon>
        <taxon>Cerambycidae</taxon>
        <taxon>Cerambycinae</taxon>
        <taxon>Callichromatini</taxon>
        <taxon>Aromia</taxon>
    </lineage>
</organism>
<dbReference type="GO" id="GO:0030496">
    <property type="term" value="C:midbody"/>
    <property type="evidence" value="ECO:0007669"/>
    <property type="project" value="TreeGrafter"/>
</dbReference>
<evidence type="ECO:0000313" key="15">
    <source>
        <dbReference type="EMBL" id="KAJ8952191.1"/>
    </source>
</evidence>
<evidence type="ECO:0000256" key="7">
    <source>
        <dbReference type="ARBA" id="ARBA00022871"/>
    </source>
</evidence>
<evidence type="ECO:0000256" key="3">
    <source>
        <dbReference type="ARBA" id="ARBA00022723"/>
    </source>
</evidence>
<dbReference type="SMART" id="SM00513">
    <property type="entry name" value="SAP"/>
    <property type="match status" value="1"/>
</dbReference>
<dbReference type="PROSITE" id="PS50103">
    <property type="entry name" value="ZF_C3H1"/>
    <property type="match status" value="1"/>
</dbReference>
<dbReference type="InterPro" id="IPR021109">
    <property type="entry name" value="Peptidase_aspartic_dom_sf"/>
</dbReference>
<gene>
    <name evidence="15" type="ORF">NQ318_022641</name>
</gene>
<evidence type="ECO:0000256" key="2">
    <source>
        <dbReference type="ARBA" id="ARBA00022473"/>
    </source>
</evidence>
<dbReference type="InterPro" id="IPR000571">
    <property type="entry name" value="Znf_CCCH"/>
</dbReference>
<evidence type="ECO:0000256" key="9">
    <source>
        <dbReference type="SAM" id="Coils"/>
    </source>
</evidence>
<dbReference type="GO" id="GO:0097149">
    <property type="term" value="C:centralspindlin complex"/>
    <property type="evidence" value="ECO:0007669"/>
    <property type="project" value="TreeGrafter"/>
</dbReference>
<dbReference type="InterPro" id="IPR046349">
    <property type="entry name" value="C1-like_sf"/>
</dbReference>
<dbReference type="InterPro" id="IPR036361">
    <property type="entry name" value="SAP_dom_sf"/>
</dbReference>
<evidence type="ECO:0000256" key="1">
    <source>
        <dbReference type="ARBA" id="ARBA00022468"/>
    </source>
</evidence>
<evidence type="ECO:0000259" key="11">
    <source>
        <dbReference type="PROSITE" id="PS50081"/>
    </source>
</evidence>
<evidence type="ECO:0000256" key="6">
    <source>
        <dbReference type="ARBA" id="ARBA00022833"/>
    </source>
</evidence>
<protein>
    <submittedName>
        <fullName evidence="15">Uncharacterized protein</fullName>
    </submittedName>
</protein>
<feature type="coiled-coil region" evidence="9">
    <location>
        <begin position="883"/>
        <end position="910"/>
    </location>
</feature>
<dbReference type="Gene3D" id="3.30.60.20">
    <property type="match status" value="1"/>
</dbReference>
<dbReference type="GO" id="GO:0005096">
    <property type="term" value="F:GTPase activator activity"/>
    <property type="evidence" value="ECO:0007669"/>
    <property type="project" value="UniProtKB-KW"/>
</dbReference>
<dbReference type="InterPro" id="IPR002219">
    <property type="entry name" value="PKC_DAG/PE"/>
</dbReference>
<feature type="domain" description="SAP" evidence="14">
    <location>
        <begin position="617"/>
        <end position="651"/>
    </location>
</feature>
<keyword evidence="5" id="KW-0221">Differentiation</keyword>
<accession>A0AAV8YMQ6</accession>
<evidence type="ECO:0000256" key="5">
    <source>
        <dbReference type="ARBA" id="ARBA00022782"/>
    </source>
</evidence>
<dbReference type="GO" id="GO:0007283">
    <property type="term" value="P:spermatogenesis"/>
    <property type="evidence" value="ECO:0007669"/>
    <property type="project" value="UniProtKB-KW"/>
</dbReference>
<keyword evidence="9" id="KW-0175">Coiled coil</keyword>